<dbReference type="InParanoid" id="A0A3N4LQ20"/>
<dbReference type="AlphaFoldDB" id="A0A3N4LQ20"/>
<evidence type="ECO:0000313" key="2">
    <source>
        <dbReference type="EMBL" id="RPB20075.1"/>
    </source>
</evidence>
<dbReference type="EMBL" id="ML121578">
    <property type="protein sequence ID" value="RPB20075.1"/>
    <property type="molecule type" value="Genomic_DNA"/>
</dbReference>
<gene>
    <name evidence="2" type="ORF">L211DRAFT_577451</name>
</gene>
<dbReference type="Gene3D" id="3.40.50.300">
    <property type="entry name" value="P-loop containing nucleotide triphosphate hydrolases"/>
    <property type="match status" value="1"/>
</dbReference>
<evidence type="ECO:0000256" key="1">
    <source>
        <dbReference type="SAM" id="MobiDB-lite"/>
    </source>
</evidence>
<accession>A0A3N4LQ20</accession>
<dbReference type="OrthoDB" id="2316594at2759"/>
<name>A0A3N4LQ20_9PEZI</name>
<feature type="compositionally biased region" description="Basic and acidic residues" evidence="1">
    <location>
        <begin position="548"/>
        <end position="557"/>
    </location>
</feature>
<dbReference type="InterPro" id="IPR027417">
    <property type="entry name" value="P-loop_NTPase"/>
</dbReference>
<feature type="region of interest" description="Disordered" evidence="1">
    <location>
        <begin position="535"/>
        <end position="573"/>
    </location>
</feature>
<proteinExistence type="predicted"/>
<protein>
    <recommendedName>
        <fullName evidence="4">AAA+ ATPase domain-containing protein</fullName>
    </recommendedName>
</protein>
<evidence type="ECO:0008006" key="4">
    <source>
        <dbReference type="Google" id="ProtNLM"/>
    </source>
</evidence>
<dbReference type="STRING" id="1051890.A0A3N4LQ20"/>
<dbReference type="SUPFAM" id="SSF52540">
    <property type="entry name" value="P-loop containing nucleoside triphosphate hydrolases"/>
    <property type="match status" value="1"/>
</dbReference>
<evidence type="ECO:0000313" key="3">
    <source>
        <dbReference type="Proteomes" id="UP000267821"/>
    </source>
</evidence>
<dbReference type="Proteomes" id="UP000267821">
    <property type="component" value="Unassembled WGS sequence"/>
</dbReference>
<organism evidence="2 3">
    <name type="scientific">Terfezia boudieri ATCC MYA-4762</name>
    <dbReference type="NCBI Taxonomy" id="1051890"/>
    <lineage>
        <taxon>Eukaryota</taxon>
        <taxon>Fungi</taxon>
        <taxon>Dikarya</taxon>
        <taxon>Ascomycota</taxon>
        <taxon>Pezizomycotina</taxon>
        <taxon>Pezizomycetes</taxon>
        <taxon>Pezizales</taxon>
        <taxon>Pezizaceae</taxon>
        <taxon>Terfezia</taxon>
    </lineage>
</organism>
<sequence length="599" mass="65255">MVYHDISCVRPAVPEAVPIVAGPEAVPVVPGPEAVPVVPGPEAVPVVAGPEAVPVVAGPEDVPLFAGPEDVPAIAGLPSLPNITGALSLLCLDDPDDFSDAEEENIPPELSANDIETALLFSSQLLHYGNSRDCSQRPPQYGLLGRLSQRRGDQEQQYLDARVFLNTNIPGSFFICGLQGSGKSHTLATLLENYLIPSPQIGVLHRPHSVLVLHYGESISGWAFRPCEAAYLAQPSMRVIFSPESQLPKVKVLVPPSNYCNLAAAYKEVPNVTVHPLKFPSRLLTINSIITLMTVSRSGSPPHYMSQVTKELRDMAEFEGVKGFDYQEFQRRMEDLKKLLDVGQNSMLSRGLRILDTFVEVDADASEFAFEGAEAGLTVIDLSCPFVSVGFACRLFDVAISQYLSQSSPEVAKVIAVDEAHKYLGSNSAASSAFSDTLLTIIRQQRHIDVRVIIATQEPTLPPRLMDLVSVTIIHRFMSPGWLKAVQKHLCIGGDESKESKQIFKKIQRLRTGEALLFAPTAILIAGARERQMTCGSLRRSRSGQSRDSTRDKRDNAAADQTSESPGEVSLRRMDGEMFRIKIRERITHDGGATIAVSG</sequence>
<reference evidence="2 3" key="1">
    <citation type="journal article" date="2018" name="Nat. Ecol. Evol.">
        <title>Pezizomycetes genomes reveal the molecular basis of ectomycorrhizal truffle lifestyle.</title>
        <authorList>
            <person name="Murat C."/>
            <person name="Payen T."/>
            <person name="Noel B."/>
            <person name="Kuo A."/>
            <person name="Morin E."/>
            <person name="Chen J."/>
            <person name="Kohler A."/>
            <person name="Krizsan K."/>
            <person name="Balestrini R."/>
            <person name="Da Silva C."/>
            <person name="Montanini B."/>
            <person name="Hainaut M."/>
            <person name="Levati E."/>
            <person name="Barry K.W."/>
            <person name="Belfiori B."/>
            <person name="Cichocki N."/>
            <person name="Clum A."/>
            <person name="Dockter R.B."/>
            <person name="Fauchery L."/>
            <person name="Guy J."/>
            <person name="Iotti M."/>
            <person name="Le Tacon F."/>
            <person name="Lindquist E.A."/>
            <person name="Lipzen A."/>
            <person name="Malagnac F."/>
            <person name="Mello A."/>
            <person name="Molinier V."/>
            <person name="Miyauchi S."/>
            <person name="Poulain J."/>
            <person name="Riccioni C."/>
            <person name="Rubini A."/>
            <person name="Sitrit Y."/>
            <person name="Splivallo R."/>
            <person name="Traeger S."/>
            <person name="Wang M."/>
            <person name="Zifcakova L."/>
            <person name="Wipf D."/>
            <person name="Zambonelli A."/>
            <person name="Paolocci F."/>
            <person name="Nowrousian M."/>
            <person name="Ottonello S."/>
            <person name="Baldrian P."/>
            <person name="Spatafora J.W."/>
            <person name="Henrissat B."/>
            <person name="Nagy L.G."/>
            <person name="Aury J.M."/>
            <person name="Wincker P."/>
            <person name="Grigoriev I.V."/>
            <person name="Bonfante P."/>
            <person name="Martin F.M."/>
        </authorList>
    </citation>
    <scope>NUCLEOTIDE SEQUENCE [LARGE SCALE GENOMIC DNA]</scope>
    <source>
        <strain evidence="2 3">ATCC MYA-4762</strain>
    </source>
</reference>
<keyword evidence="3" id="KW-1185">Reference proteome</keyword>